<dbReference type="InterPro" id="IPR050678">
    <property type="entry name" value="DNA_Partitioning_ATPase"/>
</dbReference>
<dbReference type="PANTHER" id="PTHR13696">
    <property type="entry name" value="P-LOOP CONTAINING NUCLEOSIDE TRIPHOSPHATE HYDROLASE"/>
    <property type="match status" value="1"/>
</dbReference>
<dbReference type="Gene3D" id="3.40.50.300">
    <property type="entry name" value="P-loop containing nucleotide triphosphate hydrolases"/>
    <property type="match status" value="1"/>
</dbReference>
<evidence type="ECO:0000313" key="3">
    <source>
        <dbReference type="Proteomes" id="UP001361239"/>
    </source>
</evidence>
<proteinExistence type="predicted"/>
<name>A0ABU8RRQ3_9SPHN</name>
<dbReference type="CDD" id="cd02042">
    <property type="entry name" value="ParAB_family"/>
    <property type="match status" value="1"/>
</dbReference>
<accession>A0ABU8RRQ3</accession>
<protein>
    <submittedName>
        <fullName evidence="2">ParA family protein</fullName>
    </submittedName>
</protein>
<sequence>MAKFIAVYSMKGGVGKTTLAVNLAYCSAVLGGHRTLLWDLDAQGGSAFLLGQAEASHTAKKLFSGKADPADLAEPTRWPGLDLIAADLSLRHLESDLAEADKPKRLRKLLRTLEDRYDRIILDCPPGLGEISEHIFRAVELIVAPVEPNPLALRTLDLVEARLAEEDGRKPRIMPVLSMVDRRKSLHRQVREAHPDWPAIPQASAVERMAVEQAPVVDFARSSPGARAIVEVWRAVEGEKPAAPLAKIPAKTKR</sequence>
<evidence type="ECO:0000313" key="2">
    <source>
        <dbReference type="EMBL" id="MEJ5975668.1"/>
    </source>
</evidence>
<dbReference type="PANTHER" id="PTHR13696:SF99">
    <property type="entry name" value="COBYRINIC ACID AC-DIAMIDE SYNTHASE"/>
    <property type="match status" value="1"/>
</dbReference>
<dbReference type="InterPro" id="IPR025669">
    <property type="entry name" value="AAA_dom"/>
</dbReference>
<dbReference type="Proteomes" id="UP001361239">
    <property type="component" value="Unassembled WGS sequence"/>
</dbReference>
<dbReference type="RefSeq" id="WP_339585600.1">
    <property type="nucleotide sequence ID" value="NZ_JBBHJZ010000001.1"/>
</dbReference>
<comment type="caution">
    <text evidence="2">The sequence shown here is derived from an EMBL/GenBank/DDBJ whole genome shotgun (WGS) entry which is preliminary data.</text>
</comment>
<keyword evidence="3" id="KW-1185">Reference proteome</keyword>
<feature type="domain" description="AAA" evidence="1">
    <location>
        <begin position="3"/>
        <end position="156"/>
    </location>
</feature>
<gene>
    <name evidence="2" type="ORF">WG901_03415</name>
</gene>
<organism evidence="2 3">
    <name type="scientific">Novosphingobium anseongense</name>
    <dbReference type="NCBI Taxonomy" id="3133436"/>
    <lineage>
        <taxon>Bacteria</taxon>
        <taxon>Pseudomonadati</taxon>
        <taxon>Pseudomonadota</taxon>
        <taxon>Alphaproteobacteria</taxon>
        <taxon>Sphingomonadales</taxon>
        <taxon>Sphingomonadaceae</taxon>
        <taxon>Novosphingobium</taxon>
    </lineage>
</organism>
<dbReference type="SUPFAM" id="SSF52540">
    <property type="entry name" value="P-loop containing nucleoside triphosphate hydrolases"/>
    <property type="match status" value="1"/>
</dbReference>
<dbReference type="EMBL" id="JBBHJZ010000001">
    <property type="protein sequence ID" value="MEJ5975668.1"/>
    <property type="molecule type" value="Genomic_DNA"/>
</dbReference>
<evidence type="ECO:0000259" key="1">
    <source>
        <dbReference type="Pfam" id="PF13614"/>
    </source>
</evidence>
<reference evidence="2 3" key="1">
    <citation type="submission" date="2024-03" db="EMBL/GenBank/DDBJ databases">
        <authorList>
            <person name="Jo J.-H."/>
        </authorList>
    </citation>
    <scope>NUCLEOTIDE SEQUENCE [LARGE SCALE GENOMIC DNA]</scope>
    <source>
        <strain evidence="2 3">PS1R-30</strain>
    </source>
</reference>
<dbReference type="Pfam" id="PF13614">
    <property type="entry name" value="AAA_31"/>
    <property type="match status" value="1"/>
</dbReference>
<dbReference type="InterPro" id="IPR027417">
    <property type="entry name" value="P-loop_NTPase"/>
</dbReference>